<accession>A0A3B1BV35</accession>
<dbReference type="EMBL" id="UOGA01000055">
    <property type="protein sequence ID" value="VAX16103.1"/>
    <property type="molecule type" value="Genomic_DNA"/>
</dbReference>
<reference evidence="1" key="1">
    <citation type="submission" date="2018-06" db="EMBL/GenBank/DDBJ databases">
        <authorList>
            <person name="Zhirakovskaya E."/>
        </authorList>
    </citation>
    <scope>NUCLEOTIDE SEQUENCE</scope>
</reference>
<evidence type="ECO:0000313" key="1">
    <source>
        <dbReference type="EMBL" id="VAX16103.1"/>
    </source>
</evidence>
<dbReference type="AlphaFoldDB" id="A0A3B1BV35"/>
<gene>
    <name evidence="1" type="ORF">MNBD_NITROSPINAE04-2345</name>
</gene>
<protein>
    <submittedName>
        <fullName evidence="1">Uncharacterized protein</fullName>
    </submittedName>
</protein>
<name>A0A3B1BV35_9ZZZZ</name>
<proteinExistence type="predicted"/>
<sequence length="53" mass="6025">MNTEDKKDSGIGAIDGNYLESVMDSIRDSIKIESHSAARTFHKYSYESWKIAQ</sequence>
<organism evidence="1">
    <name type="scientific">hydrothermal vent metagenome</name>
    <dbReference type="NCBI Taxonomy" id="652676"/>
    <lineage>
        <taxon>unclassified sequences</taxon>
        <taxon>metagenomes</taxon>
        <taxon>ecological metagenomes</taxon>
    </lineage>
</organism>